<dbReference type="InterPro" id="IPR041010">
    <property type="entry name" value="Znf-ACC"/>
</dbReference>
<feature type="binding site" evidence="13">
    <location>
        <position position="58"/>
    </location>
    <ligand>
        <name>Zn(2+)</name>
        <dbReference type="ChEBI" id="CHEBI:29105"/>
    </ligand>
</feature>
<evidence type="ECO:0000256" key="5">
    <source>
        <dbReference type="ARBA" id="ARBA00022741"/>
    </source>
</evidence>
<reference evidence="15" key="2">
    <citation type="submission" date="2011-01" db="EMBL/GenBank/DDBJ databases">
        <title>The Non-contiguous Finished genome of Clostridium papyrosolvens.</title>
        <authorList>
            <person name="Lucas S."/>
            <person name="Copeland A."/>
            <person name="Lapidus A."/>
            <person name="Cheng J.-F."/>
            <person name="Goodwin L."/>
            <person name="Pitluck S."/>
            <person name="Misra M."/>
            <person name="Chertkov O."/>
            <person name="Detter J.C."/>
            <person name="Han C."/>
            <person name="Tapia R."/>
            <person name="Land M."/>
            <person name="Hauser L."/>
            <person name="Kyrpides N."/>
            <person name="Ivanova N."/>
            <person name="Pagani I."/>
            <person name="Mouttaki H."/>
            <person name="He Z."/>
            <person name="Zhou J."/>
            <person name="Hemme C.L."/>
            <person name="Woyke T."/>
        </authorList>
    </citation>
    <scope>NUCLEOTIDE SEQUENCE [LARGE SCALE GENOMIC DNA]</scope>
    <source>
        <strain evidence="15">DSM 2782</strain>
    </source>
</reference>
<evidence type="ECO:0000256" key="4">
    <source>
        <dbReference type="ARBA" id="ARBA00022723"/>
    </source>
</evidence>
<dbReference type="GO" id="GO:0009317">
    <property type="term" value="C:acetyl-CoA carboxylase complex"/>
    <property type="evidence" value="ECO:0007669"/>
    <property type="project" value="InterPro"/>
</dbReference>
<comment type="caution">
    <text evidence="15">The sequence shown here is derived from an EMBL/GenBank/DDBJ whole genome shotgun (WGS) entry which is preliminary data.</text>
</comment>
<evidence type="ECO:0000256" key="1">
    <source>
        <dbReference type="ARBA" id="ARBA00004496"/>
    </source>
</evidence>
<feature type="binding site" evidence="13">
    <location>
        <position position="39"/>
    </location>
    <ligand>
        <name>Zn(2+)</name>
        <dbReference type="ChEBI" id="CHEBI:29105"/>
    </ligand>
</feature>
<organism evidence="15 16">
    <name type="scientific">Ruminiclostridium papyrosolvens DSM 2782</name>
    <dbReference type="NCBI Taxonomy" id="588581"/>
    <lineage>
        <taxon>Bacteria</taxon>
        <taxon>Bacillati</taxon>
        <taxon>Bacillota</taxon>
        <taxon>Clostridia</taxon>
        <taxon>Eubacteriales</taxon>
        <taxon>Oscillospiraceae</taxon>
        <taxon>Ruminiclostridium</taxon>
    </lineage>
</organism>
<dbReference type="HAMAP" id="MF_01395">
    <property type="entry name" value="AcetylCoA_CT_beta"/>
    <property type="match status" value="1"/>
</dbReference>
<comment type="catalytic activity">
    <reaction evidence="13">
        <text>N(6)-carboxybiotinyl-L-lysyl-[protein] + acetyl-CoA = N(6)-biotinyl-L-lysyl-[protein] + malonyl-CoA</text>
        <dbReference type="Rhea" id="RHEA:54728"/>
        <dbReference type="Rhea" id="RHEA-COMP:10505"/>
        <dbReference type="Rhea" id="RHEA-COMP:10506"/>
        <dbReference type="ChEBI" id="CHEBI:57288"/>
        <dbReference type="ChEBI" id="CHEBI:57384"/>
        <dbReference type="ChEBI" id="CHEBI:83144"/>
        <dbReference type="ChEBI" id="CHEBI:83145"/>
        <dbReference type="EC" id="2.1.3.15"/>
    </reaction>
</comment>
<keyword evidence="6 13" id="KW-0863">Zinc-finger</keyword>
<protein>
    <recommendedName>
        <fullName evidence="13">Acetyl-coenzyme A carboxylase carboxyl transferase subunit beta</fullName>
        <shortName evidence="13">ACCase subunit beta</shortName>
        <shortName evidence="13">Acetyl-CoA carboxylase carboxyltransferase subunit beta</shortName>
        <ecNumber evidence="13">2.1.3.15</ecNumber>
    </recommendedName>
</protein>
<feature type="binding site" evidence="13">
    <location>
        <position position="55"/>
    </location>
    <ligand>
        <name>Zn(2+)</name>
        <dbReference type="ChEBI" id="CHEBI:29105"/>
    </ligand>
</feature>
<dbReference type="SUPFAM" id="SSF52096">
    <property type="entry name" value="ClpP/crotonase"/>
    <property type="match status" value="1"/>
</dbReference>
<comment type="function">
    <text evidence="12 13">Component of the acetyl coenzyme A carboxylase (ACC) complex. Biotin carboxylase (BC) catalyzes the carboxylation of biotin on its carrier protein (BCCP) and then the CO(2) group is transferred by the transcarboxylase to acetyl-CoA to form malonyl-CoA.</text>
</comment>
<sequence>MLKKISFKKLELKPEMEYKKESTLIPCAPKELLLICPKCKETLLKSELVDNLEVCRECGYHFRINARKRIGITVDDETFVEYDKELKSKNILDFPGYAEKLKTAIEENGENEAVICGIAKIEGFECAVFAMEPFFMMGSMGCVVGEKIARLFEMATDKSIPVIGFTVSGGARMQEGIMSLMQMAKISGAVKRHSNNGNLYVAVLTDPTTGGVTASFAMQGDIILSEPDTLIGFAGPRVIEQTIRRSLPDGFQKAEFLMEKGFIDNIVSRNELKKYLGNILMLHNMEAR</sequence>
<dbReference type="PANTHER" id="PTHR42995">
    <property type="entry name" value="ACETYL-COENZYME A CARBOXYLASE CARBOXYL TRANSFERASE SUBUNIT BETA, CHLOROPLASTIC"/>
    <property type="match status" value="1"/>
</dbReference>
<keyword evidence="2 13" id="KW-0444">Lipid biosynthesis</keyword>
<dbReference type="NCBIfam" id="TIGR00515">
    <property type="entry name" value="accD"/>
    <property type="match status" value="1"/>
</dbReference>
<comment type="similarity">
    <text evidence="13">Belongs to the AccD/PCCB family.</text>
</comment>
<evidence type="ECO:0000256" key="12">
    <source>
        <dbReference type="ARBA" id="ARBA00025280"/>
    </source>
</evidence>
<evidence type="ECO:0000256" key="10">
    <source>
        <dbReference type="ARBA" id="ARBA00023098"/>
    </source>
</evidence>
<evidence type="ECO:0000256" key="3">
    <source>
        <dbReference type="ARBA" id="ARBA00022679"/>
    </source>
</evidence>
<comment type="subunit">
    <text evidence="13">Acetyl-CoA carboxylase is a heterohexamer composed of biotin carboxyl carrier protein (AccB), biotin carboxylase (AccC) and two subunits each of ACCase subunit alpha (AccA) and ACCase subunit beta (AccD).</text>
</comment>
<dbReference type="Gene3D" id="3.90.226.10">
    <property type="entry name" value="2-enoyl-CoA Hydratase, Chain A, domain 1"/>
    <property type="match status" value="1"/>
</dbReference>
<reference evidence="15" key="1">
    <citation type="submission" date="2009-07" db="EMBL/GenBank/DDBJ databases">
        <authorList>
            <consortium name="US DOE Joint Genome Institute (JGI-PGF)"/>
            <person name="Lucas S."/>
            <person name="Copeland A."/>
            <person name="Lapidus A."/>
            <person name="Glavina del Rio T."/>
            <person name="Tice H."/>
            <person name="Bruce D."/>
            <person name="Goodwin L."/>
            <person name="Pitluck S."/>
            <person name="Larimer F."/>
            <person name="Land M.L."/>
            <person name="Mouttaki H."/>
            <person name="He Z."/>
            <person name="Zhou J."/>
            <person name="Hemme C.L."/>
        </authorList>
    </citation>
    <scope>NUCLEOTIDE SEQUENCE</scope>
    <source>
        <strain evidence="15">DSM 2782</strain>
    </source>
</reference>
<evidence type="ECO:0000259" key="14">
    <source>
        <dbReference type="PROSITE" id="PS50980"/>
    </source>
</evidence>
<keyword evidence="10 13" id="KW-0443">Lipid metabolism</keyword>
<dbReference type="eggNOG" id="COG0777">
    <property type="taxonomic scope" value="Bacteria"/>
</dbReference>
<evidence type="ECO:0000256" key="11">
    <source>
        <dbReference type="ARBA" id="ARBA00023160"/>
    </source>
</evidence>
<comment type="pathway">
    <text evidence="13">Lipid metabolism; malonyl-CoA biosynthesis; malonyl-CoA from acetyl-CoA: step 1/1.</text>
</comment>
<name>F1T721_9FIRM</name>
<dbReference type="Proteomes" id="UP000003860">
    <property type="component" value="Unassembled WGS sequence"/>
</dbReference>
<keyword evidence="7 13" id="KW-0276">Fatty acid metabolism</keyword>
<evidence type="ECO:0000256" key="2">
    <source>
        <dbReference type="ARBA" id="ARBA00022516"/>
    </source>
</evidence>
<dbReference type="OrthoDB" id="9772975at2"/>
<evidence type="ECO:0000256" key="7">
    <source>
        <dbReference type="ARBA" id="ARBA00022832"/>
    </source>
</evidence>
<dbReference type="InterPro" id="IPR000438">
    <property type="entry name" value="Acetyl_CoA_COase_Trfase_b_su"/>
</dbReference>
<evidence type="ECO:0000256" key="9">
    <source>
        <dbReference type="ARBA" id="ARBA00022840"/>
    </source>
</evidence>
<dbReference type="PANTHER" id="PTHR42995:SF5">
    <property type="entry name" value="ACETYL-COENZYME A CARBOXYLASE CARBOXYL TRANSFERASE SUBUNIT BETA, CHLOROPLASTIC"/>
    <property type="match status" value="1"/>
</dbReference>
<evidence type="ECO:0000313" key="16">
    <source>
        <dbReference type="Proteomes" id="UP000003860"/>
    </source>
</evidence>
<dbReference type="STRING" id="588581.Cpap_3701"/>
<gene>
    <name evidence="13" type="primary">accD</name>
    <name evidence="15" type="ORF">Cpap_3701</name>
</gene>
<feature type="binding site" evidence="13">
    <location>
        <position position="36"/>
    </location>
    <ligand>
        <name>Zn(2+)</name>
        <dbReference type="ChEBI" id="CHEBI:29105"/>
    </ligand>
</feature>
<dbReference type="GO" id="GO:0008270">
    <property type="term" value="F:zinc ion binding"/>
    <property type="evidence" value="ECO:0007669"/>
    <property type="project" value="UniProtKB-UniRule"/>
</dbReference>
<dbReference type="InterPro" id="IPR011762">
    <property type="entry name" value="COA_CT_N"/>
</dbReference>
<dbReference type="RefSeq" id="WP_004615855.1">
    <property type="nucleotide sequence ID" value="NZ_ACXX02000001.1"/>
</dbReference>
<dbReference type="AlphaFoldDB" id="F1T721"/>
<keyword evidence="4 13" id="KW-0479">Metal-binding</keyword>
<comment type="subcellular location">
    <subcellularLocation>
        <location evidence="1 13">Cytoplasm</location>
    </subcellularLocation>
</comment>
<evidence type="ECO:0000313" key="15">
    <source>
        <dbReference type="EMBL" id="EGD49269.1"/>
    </source>
</evidence>
<dbReference type="GO" id="GO:0006633">
    <property type="term" value="P:fatty acid biosynthetic process"/>
    <property type="evidence" value="ECO:0007669"/>
    <property type="project" value="UniProtKB-KW"/>
</dbReference>
<keyword evidence="3 13" id="KW-0808">Transferase</keyword>
<dbReference type="InterPro" id="IPR029045">
    <property type="entry name" value="ClpP/crotonase-like_dom_sf"/>
</dbReference>
<keyword evidence="8 13" id="KW-0862">Zinc</keyword>
<dbReference type="Pfam" id="PF01039">
    <property type="entry name" value="Carboxyl_trans"/>
    <property type="match status" value="1"/>
</dbReference>
<dbReference type="PRINTS" id="PR01070">
    <property type="entry name" value="ACCCTRFRASEB"/>
</dbReference>
<dbReference type="UniPathway" id="UPA00655">
    <property type="reaction ID" value="UER00711"/>
</dbReference>
<keyword evidence="16" id="KW-1185">Reference proteome</keyword>
<keyword evidence="9 13" id="KW-0067">ATP-binding</keyword>
<feature type="domain" description="CoA carboxyltransferase N-terminal" evidence="14">
    <location>
        <begin position="32"/>
        <end position="288"/>
    </location>
</feature>
<dbReference type="EC" id="2.1.3.15" evidence="13"/>
<dbReference type="PROSITE" id="PS50980">
    <property type="entry name" value="COA_CT_NTER"/>
    <property type="match status" value="1"/>
</dbReference>
<proteinExistence type="inferred from homology"/>
<dbReference type="GO" id="GO:0005524">
    <property type="term" value="F:ATP binding"/>
    <property type="evidence" value="ECO:0007669"/>
    <property type="project" value="UniProtKB-KW"/>
</dbReference>
<dbReference type="GO" id="GO:0003989">
    <property type="term" value="F:acetyl-CoA carboxylase activity"/>
    <property type="evidence" value="ECO:0007669"/>
    <property type="project" value="InterPro"/>
</dbReference>
<keyword evidence="5 13" id="KW-0547">Nucleotide-binding</keyword>
<dbReference type="Pfam" id="PF17848">
    <property type="entry name" value="Zn_ribbon_ACC"/>
    <property type="match status" value="1"/>
</dbReference>
<comment type="cofactor">
    <cofactor evidence="13">
        <name>Zn(2+)</name>
        <dbReference type="ChEBI" id="CHEBI:29105"/>
    </cofactor>
    <text evidence="13">Binds 1 zinc ion per subunit.</text>
</comment>
<feature type="zinc finger region" description="C4-type" evidence="13">
    <location>
        <begin position="36"/>
        <end position="58"/>
    </location>
</feature>
<keyword evidence="13" id="KW-0963">Cytoplasm</keyword>
<dbReference type="InterPro" id="IPR034733">
    <property type="entry name" value="AcCoA_carboxyl_beta"/>
</dbReference>
<evidence type="ECO:0000256" key="8">
    <source>
        <dbReference type="ARBA" id="ARBA00022833"/>
    </source>
</evidence>
<evidence type="ECO:0000256" key="13">
    <source>
        <dbReference type="HAMAP-Rule" id="MF_01395"/>
    </source>
</evidence>
<keyword evidence="11 13" id="KW-0275">Fatty acid biosynthesis</keyword>
<accession>F1T721</accession>
<evidence type="ECO:0000256" key="6">
    <source>
        <dbReference type="ARBA" id="ARBA00022771"/>
    </source>
</evidence>
<dbReference type="GO" id="GO:2001295">
    <property type="term" value="P:malonyl-CoA biosynthetic process"/>
    <property type="evidence" value="ECO:0007669"/>
    <property type="project" value="UniProtKB-UniRule"/>
</dbReference>
<dbReference type="EMBL" id="ACXX02000001">
    <property type="protein sequence ID" value="EGD49269.1"/>
    <property type="molecule type" value="Genomic_DNA"/>
</dbReference>
<dbReference type="GO" id="GO:0016743">
    <property type="term" value="F:carboxyl- or carbamoyltransferase activity"/>
    <property type="evidence" value="ECO:0007669"/>
    <property type="project" value="UniProtKB-UniRule"/>
</dbReference>